<evidence type="ECO:0000256" key="3">
    <source>
        <dbReference type="ARBA" id="ARBA00023125"/>
    </source>
</evidence>
<feature type="region of interest" description="Disordered" evidence="7">
    <location>
        <begin position="37"/>
        <end position="69"/>
    </location>
</feature>
<name>A0A9Q8ZI00_CURCL</name>
<proteinExistence type="inferred from homology"/>
<feature type="compositionally biased region" description="Polar residues" evidence="7">
    <location>
        <begin position="55"/>
        <end position="65"/>
    </location>
</feature>
<organism evidence="8 9">
    <name type="scientific">Curvularia clavata</name>
    <dbReference type="NCBI Taxonomy" id="95742"/>
    <lineage>
        <taxon>Eukaryota</taxon>
        <taxon>Fungi</taxon>
        <taxon>Dikarya</taxon>
        <taxon>Ascomycota</taxon>
        <taxon>Pezizomycotina</taxon>
        <taxon>Dothideomycetes</taxon>
        <taxon>Pleosporomycetidae</taxon>
        <taxon>Pleosporales</taxon>
        <taxon>Pleosporineae</taxon>
        <taxon>Pleosporaceae</taxon>
        <taxon>Curvularia</taxon>
    </lineage>
</organism>
<accession>A0A9Q8ZI00</accession>
<reference evidence="8" key="1">
    <citation type="submission" date="2021-12" db="EMBL/GenBank/DDBJ databases">
        <title>Curvularia clavata genome.</title>
        <authorList>
            <person name="Cao Y."/>
        </authorList>
    </citation>
    <scope>NUCLEOTIDE SEQUENCE</scope>
    <source>
        <strain evidence="8">Yc1106</strain>
    </source>
</reference>
<dbReference type="InterPro" id="IPR001289">
    <property type="entry name" value="NFYA"/>
</dbReference>
<evidence type="ECO:0000313" key="9">
    <source>
        <dbReference type="Proteomes" id="UP001056012"/>
    </source>
</evidence>
<evidence type="ECO:0000256" key="2">
    <source>
        <dbReference type="ARBA" id="ARBA00023015"/>
    </source>
</evidence>
<evidence type="ECO:0000256" key="1">
    <source>
        <dbReference type="ARBA" id="ARBA00004123"/>
    </source>
</evidence>
<dbReference type="GO" id="GO:0005634">
    <property type="term" value="C:nucleus"/>
    <property type="evidence" value="ECO:0007669"/>
    <property type="project" value="UniProtKB-SubCell"/>
</dbReference>
<evidence type="ECO:0000256" key="6">
    <source>
        <dbReference type="RuleBase" id="RU367155"/>
    </source>
</evidence>
<comment type="subcellular location">
    <subcellularLocation>
        <location evidence="1 6">Nucleus</location>
    </subcellularLocation>
</comment>
<dbReference type="EMBL" id="CP089280">
    <property type="protein sequence ID" value="USP81829.1"/>
    <property type="molecule type" value="Genomic_DNA"/>
</dbReference>
<keyword evidence="5 6" id="KW-0539">Nucleus</keyword>
<dbReference type="AlphaFoldDB" id="A0A9Q8ZI00"/>
<dbReference type="Pfam" id="PF02045">
    <property type="entry name" value="CBFB_NFYA"/>
    <property type="match status" value="1"/>
</dbReference>
<dbReference type="GO" id="GO:0003700">
    <property type="term" value="F:DNA-binding transcription factor activity"/>
    <property type="evidence" value="ECO:0007669"/>
    <property type="project" value="UniProtKB-UniRule"/>
</dbReference>
<comment type="function">
    <text evidence="6">Component of the sequence-specific heterotrimeric transcription factor (NF-Y) which specifically recognizes a 5'-CCAAT-3' box motif found in the promoters of its target genes.</text>
</comment>
<evidence type="ECO:0000313" key="8">
    <source>
        <dbReference type="EMBL" id="USP81829.1"/>
    </source>
</evidence>
<sequence length="107" mass="12112">MPSAKEPLSLTGLNVKQQNRIQKRRLARQKLNAHLVLNQDKTKMHGQSPLYPSHQEPNTGCTQRPRNSDQHLHSFTCTLERTLIRDINTLAIGTSKVADMSAEKTKL</sequence>
<keyword evidence="4 6" id="KW-0804">Transcription</keyword>
<comment type="subunit">
    <text evidence="6">Heterotrimer.</text>
</comment>
<keyword evidence="3 6" id="KW-0238">DNA-binding</keyword>
<evidence type="ECO:0000256" key="4">
    <source>
        <dbReference type="ARBA" id="ARBA00023163"/>
    </source>
</evidence>
<dbReference type="OrthoDB" id="3674426at2759"/>
<dbReference type="Gene3D" id="6.10.250.2430">
    <property type="match status" value="1"/>
</dbReference>
<evidence type="ECO:0000256" key="5">
    <source>
        <dbReference type="ARBA" id="ARBA00023242"/>
    </source>
</evidence>
<protein>
    <recommendedName>
        <fullName evidence="6">Transcriptional activator HAP2</fullName>
    </recommendedName>
</protein>
<keyword evidence="9" id="KW-1185">Reference proteome</keyword>
<dbReference type="Proteomes" id="UP001056012">
    <property type="component" value="Chromosome 7"/>
</dbReference>
<keyword evidence="2 6" id="KW-0805">Transcription regulation</keyword>
<dbReference type="VEuPathDB" id="FungiDB:yc1106_09103"/>
<evidence type="ECO:0000256" key="7">
    <source>
        <dbReference type="SAM" id="MobiDB-lite"/>
    </source>
</evidence>
<dbReference type="GO" id="GO:0003677">
    <property type="term" value="F:DNA binding"/>
    <property type="evidence" value="ECO:0007669"/>
    <property type="project" value="UniProtKB-KW"/>
</dbReference>
<gene>
    <name evidence="8" type="ORF">yc1106_09103</name>
</gene>
<comment type="similarity">
    <text evidence="6">Belongs to the NFYA/HAP2 subunit family.</text>
</comment>